<evidence type="ECO:0000256" key="1">
    <source>
        <dbReference type="SAM" id="MobiDB-lite"/>
    </source>
</evidence>
<organism evidence="2 3">
    <name type="scientific">Stachybotrys elegans</name>
    <dbReference type="NCBI Taxonomy" id="80388"/>
    <lineage>
        <taxon>Eukaryota</taxon>
        <taxon>Fungi</taxon>
        <taxon>Dikarya</taxon>
        <taxon>Ascomycota</taxon>
        <taxon>Pezizomycotina</taxon>
        <taxon>Sordariomycetes</taxon>
        <taxon>Hypocreomycetidae</taxon>
        <taxon>Hypocreales</taxon>
        <taxon>Stachybotryaceae</taxon>
        <taxon>Stachybotrys</taxon>
    </lineage>
</organism>
<name>A0A8K0SCB1_9HYPO</name>
<feature type="region of interest" description="Disordered" evidence="1">
    <location>
        <begin position="18"/>
        <end position="50"/>
    </location>
</feature>
<proteinExistence type="predicted"/>
<evidence type="ECO:0000313" key="3">
    <source>
        <dbReference type="Proteomes" id="UP000813444"/>
    </source>
</evidence>
<protein>
    <submittedName>
        <fullName evidence="2">Uncharacterized protein</fullName>
    </submittedName>
</protein>
<reference evidence="2" key="1">
    <citation type="journal article" date="2021" name="Nat. Commun.">
        <title>Genetic determinants of endophytism in the Arabidopsis root mycobiome.</title>
        <authorList>
            <person name="Mesny F."/>
            <person name="Miyauchi S."/>
            <person name="Thiergart T."/>
            <person name="Pickel B."/>
            <person name="Atanasova L."/>
            <person name="Karlsson M."/>
            <person name="Huettel B."/>
            <person name="Barry K.W."/>
            <person name="Haridas S."/>
            <person name="Chen C."/>
            <person name="Bauer D."/>
            <person name="Andreopoulos W."/>
            <person name="Pangilinan J."/>
            <person name="LaButti K."/>
            <person name="Riley R."/>
            <person name="Lipzen A."/>
            <person name="Clum A."/>
            <person name="Drula E."/>
            <person name="Henrissat B."/>
            <person name="Kohler A."/>
            <person name="Grigoriev I.V."/>
            <person name="Martin F.M."/>
            <person name="Hacquard S."/>
        </authorList>
    </citation>
    <scope>NUCLEOTIDE SEQUENCE</scope>
    <source>
        <strain evidence="2">MPI-CAGE-CH-0235</strain>
    </source>
</reference>
<gene>
    <name evidence="2" type="ORF">B0I35DRAFT_151496</name>
</gene>
<dbReference type="Proteomes" id="UP000813444">
    <property type="component" value="Unassembled WGS sequence"/>
</dbReference>
<dbReference type="EMBL" id="JAGPNK010000024">
    <property type="protein sequence ID" value="KAH7304226.1"/>
    <property type="molecule type" value="Genomic_DNA"/>
</dbReference>
<feature type="compositionally biased region" description="Basic and acidic residues" evidence="1">
    <location>
        <begin position="34"/>
        <end position="43"/>
    </location>
</feature>
<keyword evidence="3" id="KW-1185">Reference proteome</keyword>
<accession>A0A8K0SCB1</accession>
<dbReference type="AlphaFoldDB" id="A0A8K0SCB1"/>
<sequence>MTVSNYLIAVESHQLIVPDNNAPLSPLDGSNEPRYTEPKKPDPTVKMASG</sequence>
<evidence type="ECO:0000313" key="2">
    <source>
        <dbReference type="EMBL" id="KAH7304226.1"/>
    </source>
</evidence>
<comment type="caution">
    <text evidence="2">The sequence shown here is derived from an EMBL/GenBank/DDBJ whole genome shotgun (WGS) entry which is preliminary data.</text>
</comment>